<gene>
    <name evidence="4" type="ORF">Ssi02_10520</name>
</gene>
<dbReference type="CDD" id="cd12108">
    <property type="entry name" value="Hr-like"/>
    <property type="match status" value="1"/>
</dbReference>
<name>A0A919RFA4_9ACTN</name>
<comment type="catalytic activity">
    <reaction evidence="2">
        <text>oxidized coenzyme F420-(gamma-L-Glu)(n) + a quinol + H(+) = reduced coenzyme F420-(gamma-L-Glu)(n) + a quinone</text>
        <dbReference type="Rhea" id="RHEA:39663"/>
        <dbReference type="Rhea" id="RHEA-COMP:12939"/>
        <dbReference type="Rhea" id="RHEA-COMP:14378"/>
        <dbReference type="ChEBI" id="CHEBI:15378"/>
        <dbReference type="ChEBI" id="CHEBI:24646"/>
        <dbReference type="ChEBI" id="CHEBI:132124"/>
        <dbReference type="ChEBI" id="CHEBI:133980"/>
        <dbReference type="ChEBI" id="CHEBI:139511"/>
    </reaction>
</comment>
<dbReference type="PANTHER" id="PTHR39428">
    <property type="entry name" value="F420H(2)-DEPENDENT QUINONE REDUCTASE RV1261C"/>
    <property type="match status" value="1"/>
</dbReference>
<evidence type="ECO:0000256" key="2">
    <source>
        <dbReference type="ARBA" id="ARBA00049106"/>
    </source>
</evidence>
<proteinExistence type="inferred from homology"/>
<organism evidence="4 5">
    <name type="scientific">Sinosporangium siamense</name>
    <dbReference type="NCBI Taxonomy" id="1367973"/>
    <lineage>
        <taxon>Bacteria</taxon>
        <taxon>Bacillati</taxon>
        <taxon>Actinomycetota</taxon>
        <taxon>Actinomycetes</taxon>
        <taxon>Streptosporangiales</taxon>
        <taxon>Streptosporangiaceae</taxon>
        <taxon>Sinosporangium</taxon>
    </lineage>
</organism>
<dbReference type="GO" id="GO:0070967">
    <property type="term" value="F:coenzyme F420 binding"/>
    <property type="evidence" value="ECO:0007669"/>
    <property type="project" value="TreeGrafter"/>
</dbReference>
<dbReference type="InterPro" id="IPR012349">
    <property type="entry name" value="Split_barrel_FMN-bd"/>
</dbReference>
<dbReference type="Pfam" id="PF04075">
    <property type="entry name" value="F420H2_quin_red"/>
    <property type="match status" value="1"/>
</dbReference>
<protein>
    <submittedName>
        <fullName evidence="4">Cation-binding protein</fullName>
    </submittedName>
</protein>
<dbReference type="GO" id="GO:0005886">
    <property type="term" value="C:plasma membrane"/>
    <property type="evidence" value="ECO:0007669"/>
    <property type="project" value="TreeGrafter"/>
</dbReference>
<evidence type="ECO:0000256" key="1">
    <source>
        <dbReference type="ARBA" id="ARBA00008710"/>
    </source>
</evidence>
<dbReference type="SUPFAM" id="SSF50475">
    <property type="entry name" value="FMN-binding split barrel"/>
    <property type="match status" value="1"/>
</dbReference>
<evidence type="ECO:0000313" key="4">
    <source>
        <dbReference type="EMBL" id="GII90821.1"/>
    </source>
</evidence>
<dbReference type="Gene3D" id="1.20.120.520">
    <property type="entry name" value="nmb1532 protein domain like"/>
    <property type="match status" value="1"/>
</dbReference>
<dbReference type="EMBL" id="BOOW01000007">
    <property type="protein sequence ID" value="GII90821.1"/>
    <property type="molecule type" value="Genomic_DNA"/>
</dbReference>
<dbReference type="GO" id="GO:0016491">
    <property type="term" value="F:oxidoreductase activity"/>
    <property type="evidence" value="ECO:0007669"/>
    <property type="project" value="InterPro"/>
</dbReference>
<feature type="domain" description="Hemerythrin-like" evidence="3">
    <location>
        <begin position="148"/>
        <end position="288"/>
    </location>
</feature>
<sequence>MSTSFNQAIIEEFRANGGKVGGPFEGGDLLLLTTTGAKSGREHTAPLGYVRDGDLLLIVGSAGGADRHPAWYHNLLAHPLVQVEIGTDAFEAIAVPAVGARRDELFERVVRVVPGYADYQTQTDRVIPVVMLERSDEGEPPAITNLADKLLQVHTWLRGQLDHVHEEAAAYVAARAAHQGGAAPPRPGLGLRLRQHCLAFCQFLEVHHTGEDSHMFPWLEGRHPHLADTFRRLGEEHRTVSRLQKEIVALLADIDAVAPERFMAELRSLTAELHAHLDFEEKNLIPVLAEIRLPFG</sequence>
<comment type="caution">
    <text evidence="4">The sequence shown here is derived from an EMBL/GenBank/DDBJ whole genome shotgun (WGS) entry which is preliminary data.</text>
</comment>
<dbReference type="Gene3D" id="2.30.110.10">
    <property type="entry name" value="Electron Transport, Fmn-binding Protein, Chain A"/>
    <property type="match status" value="1"/>
</dbReference>
<dbReference type="NCBIfam" id="TIGR00026">
    <property type="entry name" value="hi_GC_TIGR00026"/>
    <property type="match status" value="1"/>
</dbReference>
<dbReference type="Pfam" id="PF01814">
    <property type="entry name" value="Hemerythrin"/>
    <property type="match status" value="1"/>
</dbReference>
<evidence type="ECO:0000313" key="5">
    <source>
        <dbReference type="Proteomes" id="UP000606172"/>
    </source>
</evidence>
<dbReference type="AlphaFoldDB" id="A0A919RFA4"/>
<evidence type="ECO:0000259" key="3">
    <source>
        <dbReference type="Pfam" id="PF01814"/>
    </source>
</evidence>
<dbReference type="PANTHER" id="PTHR39428:SF1">
    <property type="entry name" value="F420H(2)-DEPENDENT QUINONE REDUCTASE RV1261C"/>
    <property type="match status" value="1"/>
</dbReference>
<dbReference type="InterPro" id="IPR004378">
    <property type="entry name" value="F420H2_quin_Rdtase"/>
</dbReference>
<dbReference type="InterPro" id="IPR012312">
    <property type="entry name" value="Hemerythrin-like"/>
</dbReference>
<reference evidence="4" key="1">
    <citation type="submission" date="2021-01" db="EMBL/GenBank/DDBJ databases">
        <title>Whole genome shotgun sequence of Sinosporangium siamense NBRC 109515.</title>
        <authorList>
            <person name="Komaki H."/>
            <person name="Tamura T."/>
        </authorList>
    </citation>
    <scope>NUCLEOTIDE SEQUENCE</scope>
    <source>
        <strain evidence="4">NBRC 109515</strain>
    </source>
</reference>
<dbReference type="RefSeq" id="WP_204021589.1">
    <property type="nucleotide sequence ID" value="NZ_BOOW01000007.1"/>
</dbReference>
<dbReference type="Proteomes" id="UP000606172">
    <property type="component" value="Unassembled WGS sequence"/>
</dbReference>
<comment type="similarity">
    <text evidence="1">Belongs to the F420H(2)-dependent quinone reductase family.</text>
</comment>
<accession>A0A919RFA4</accession>
<keyword evidence="5" id="KW-1185">Reference proteome</keyword>